<evidence type="ECO:0000313" key="4">
    <source>
        <dbReference type="Proteomes" id="UP001378592"/>
    </source>
</evidence>
<feature type="signal peptide" evidence="2">
    <location>
        <begin position="1"/>
        <end position="31"/>
    </location>
</feature>
<dbReference type="AlphaFoldDB" id="A0AAN9VRS8"/>
<keyword evidence="2" id="KW-0732">Signal</keyword>
<evidence type="ECO:0000313" key="3">
    <source>
        <dbReference type="EMBL" id="KAK7870130.1"/>
    </source>
</evidence>
<proteinExistence type="predicted"/>
<feature type="compositionally biased region" description="Basic and acidic residues" evidence="1">
    <location>
        <begin position="112"/>
        <end position="131"/>
    </location>
</feature>
<keyword evidence="4" id="KW-1185">Reference proteome</keyword>
<sequence length="242" mass="25856">MATARTLRLSSWIGLMMMMMMMMIAKPTVEALDVIHSRSERALVYQSAAVLQLTIGVQAPVILPNRTIAVSIGLQSNFFLPLNITQLNPYYALALAGTAARTIVEEVAGRMEAQGKQEAEDEEKQKAEAERRRRAAGGGGGGDPTLLATYAHLEATLGRACVLRAVCEAAAQPLAPRTHVGEPPGLMEELVHLLLTPSEAGEGVPEAYLRAERRGHLAGDCADAFPSCPSSPLDLVSASVLW</sequence>
<organism evidence="3 4">
    <name type="scientific">Gryllus longicercus</name>
    <dbReference type="NCBI Taxonomy" id="2509291"/>
    <lineage>
        <taxon>Eukaryota</taxon>
        <taxon>Metazoa</taxon>
        <taxon>Ecdysozoa</taxon>
        <taxon>Arthropoda</taxon>
        <taxon>Hexapoda</taxon>
        <taxon>Insecta</taxon>
        <taxon>Pterygota</taxon>
        <taxon>Neoptera</taxon>
        <taxon>Polyneoptera</taxon>
        <taxon>Orthoptera</taxon>
        <taxon>Ensifera</taxon>
        <taxon>Gryllidea</taxon>
        <taxon>Grylloidea</taxon>
        <taxon>Gryllidae</taxon>
        <taxon>Gryllinae</taxon>
        <taxon>Gryllus</taxon>
    </lineage>
</organism>
<dbReference type="Proteomes" id="UP001378592">
    <property type="component" value="Unassembled WGS sequence"/>
</dbReference>
<evidence type="ECO:0000256" key="2">
    <source>
        <dbReference type="SAM" id="SignalP"/>
    </source>
</evidence>
<accession>A0AAN9VRS8</accession>
<dbReference type="InterPro" id="IPR006631">
    <property type="entry name" value="DM4_12"/>
</dbReference>
<dbReference type="PANTHER" id="PTHR21398">
    <property type="entry name" value="AGAP007094-PA"/>
    <property type="match status" value="1"/>
</dbReference>
<dbReference type="SMART" id="SM00718">
    <property type="entry name" value="DM4_12"/>
    <property type="match status" value="1"/>
</dbReference>
<protein>
    <submittedName>
        <fullName evidence="3">Uncharacterized protein</fullName>
    </submittedName>
</protein>
<evidence type="ECO:0000256" key="1">
    <source>
        <dbReference type="SAM" id="MobiDB-lite"/>
    </source>
</evidence>
<reference evidence="3 4" key="1">
    <citation type="submission" date="2024-03" db="EMBL/GenBank/DDBJ databases">
        <title>The genome assembly and annotation of the cricket Gryllus longicercus Weissman &amp; Gray.</title>
        <authorList>
            <person name="Szrajer S."/>
            <person name="Gray D."/>
            <person name="Ylla G."/>
        </authorList>
    </citation>
    <scope>NUCLEOTIDE SEQUENCE [LARGE SCALE GENOMIC DNA]</scope>
    <source>
        <strain evidence="3">DAG 2021-001</strain>
        <tissue evidence="3">Whole body minus gut</tissue>
    </source>
</reference>
<feature type="region of interest" description="Disordered" evidence="1">
    <location>
        <begin position="112"/>
        <end position="141"/>
    </location>
</feature>
<dbReference type="PANTHER" id="PTHR21398:SF4">
    <property type="entry name" value="AGAP002980-PA"/>
    <property type="match status" value="1"/>
</dbReference>
<feature type="chain" id="PRO_5042924129" evidence="2">
    <location>
        <begin position="32"/>
        <end position="242"/>
    </location>
</feature>
<gene>
    <name evidence="3" type="ORF">R5R35_011104</name>
</gene>
<name>A0AAN9VRS8_9ORTH</name>
<dbReference type="EMBL" id="JAZDUA010000064">
    <property type="protein sequence ID" value="KAK7870130.1"/>
    <property type="molecule type" value="Genomic_DNA"/>
</dbReference>
<dbReference type="Pfam" id="PF07841">
    <property type="entry name" value="DM4_12"/>
    <property type="match status" value="1"/>
</dbReference>
<comment type="caution">
    <text evidence="3">The sequence shown here is derived from an EMBL/GenBank/DDBJ whole genome shotgun (WGS) entry which is preliminary data.</text>
</comment>